<comment type="catalytic activity">
    <reaction evidence="2">
        <text>2 superoxide + 2 H(+) = H2O2 + O2</text>
        <dbReference type="Rhea" id="RHEA:20696"/>
        <dbReference type="ChEBI" id="CHEBI:15378"/>
        <dbReference type="ChEBI" id="CHEBI:15379"/>
        <dbReference type="ChEBI" id="CHEBI:16240"/>
        <dbReference type="ChEBI" id="CHEBI:18421"/>
        <dbReference type="EC" id="1.15.1.1"/>
    </reaction>
</comment>
<comment type="function">
    <text evidence="2">Destroys radicals which are normally produced within the cells and which are toxic to biological systems.</text>
</comment>
<keyword evidence="2" id="KW-0560">Oxidoreductase</keyword>
<reference evidence="6 7" key="1">
    <citation type="submission" date="2019-11" db="EMBL/GenBank/DDBJ databases">
        <title>Pedobacter sp. HMF7056 Genome sequencing and assembly.</title>
        <authorList>
            <person name="Kang H."/>
            <person name="Kim H."/>
            <person name="Joh K."/>
        </authorList>
    </citation>
    <scope>NUCLEOTIDE SEQUENCE [LARGE SCALE GENOMIC DNA]</scope>
    <source>
        <strain evidence="6 7">HMF7056</strain>
    </source>
</reference>
<dbReference type="AlphaFoldDB" id="A0A7K1XZJ7"/>
<dbReference type="SUPFAM" id="SSF49329">
    <property type="entry name" value="Cu,Zn superoxide dismutase-like"/>
    <property type="match status" value="1"/>
</dbReference>
<feature type="chain" id="PRO_5029650854" description="Superoxide dismutase [Cu-Zn]" evidence="4">
    <location>
        <begin position="19"/>
        <end position="199"/>
    </location>
</feature>
<keyword evidence="2" id="KW-0479">Metal-binding</keyword>
<evidence type="ECO:0000256" key="4">
    <source>
        <dbReference type="SAM" id="SignalP"/>
    </source>
</evidence>
<dbReference type="InterPro" id="IPR024134">
    <property type="entry name" value="SOD_Cu/Zn_/chaperone"/>
</dbReference>
<dbReference type="Pfam" id="PF00080">
    <property type="entry name" value="Sod_Cu"/>
    <property type="match status" value="1"/>
</dbReference>
<comment type="cofactor">
    <cofactor evidence="2">
        <name>Cu cation</name>
        <dbReference type="ChEBI" id="CHEBI:23378"/>
    </cofactor>
    <text evidence="2">Binds 1 copper ion per subunit.</text>
</comment>
<accession>A0A7K1XZJ7</accession>
<keyword evidence="2" id="KW-0862">Zinc</keyword>
<dbReference type="PRINTS" id="PR00068">
    <property type="entry name" value="CUZNDISMTASE"/>
</dbReference>
<feature type="signal peptide" evidence="4">
    <location>
        <begin position="1"/>
        <end position="18"/>
    </location>
</feature>
<gene>
    <name evidence="6" type="ORF">GS398_13010</name>
</gene>
<evidence type="ECO:0000256" key="3">
    <source>
        <dbReference type="SAM" id="MobiDB-lite"/>
    </source>
</evidence>
<dbReference type="EMBL" id="WVHS01000003">
    <property type="protein sequence ID" value="MXV16228.1"/>
    <property type="molecule type" value="Genomic_DNA"/>
</dbReference>
<evidence type="ECO:0000313" key="7">
    <source>
        <dbReference type="Proteomes" id="UP000451233"/>
    </source>
</evidence>
<proteinExistence type="inferred from homology"/>
<name>A0A7K1XZJ7_9SPHI</name>
<dbReference type="InterPro" id="IPR001424">
    <property type="entry name" value="SOD_Cu_Zn_dom"/>
</dbReference>
<dbReference type="PROSITE" id="PS51257">
    <property type="entry name" value="PROKAR_LIPOPROTEIN"/>
    <property type="match status" value="1"/>
</dbReference>
<sequence length="199" mass="20665">MKINVINTLLFSAGIALASMGCNSATNTHSDADSTALVDSDSVSSQALAAHADITATKTDTAVTGTAHFTSKGDGTVEMTLSLTIPAKANQTIAVHFHEHPDCSDAGKGAHGHWNPTNEAHGKWGVPPFHSGDIGNIQLDKDGKAEVTIASDRWSIGGDEKTNILNRSIIVHSGVDDLKTQPTGNSGSRIGCGPIVQMN</sequence>
<comment type="cofactor">
    <cofactor evidence="2">
        <name>Zn(2+)</name>
        <dbReference type="ChEBI" id="CHEBI:29105"/>
    </cofactor>
    <text evidence="2">Binds 1 zinc ion per subunit.</text>
</comment>
<dbReference type="RefSeq" id="WP_160907239.1">
    <property type="nucleotide sequence ID" value="NZ_WVHS01000003.1"/>
</dbReference>
<keyword evidence="2" id="KW-0186">Copper</keyword>
<protein>
    <recommendedName>
        <fullName evidence="2">Superoxide dismutase [Cu-Zn]</fullName>
        <ecNumber evidence="2">1.15.1.1</ecNumber>
    </recommendedName>
</protein>
<comment type="caution">
    <text evidence="6">The sequence shown here is derived from an EMBL/GenBank/DDBJ whole genome shotgun (WGS) entry which is preliminary data.</text>
</comment>
<organism evidence="6 7">
    <name type="scientific">Hufsiella ginkgonis</name>
    <dbReference type="NCBI Taxonomy" id="2695274"/>
    <lineage>
        <taxon>Bacteria</taxon>
        <taxon>Pseudomonadati</taxon>
        <taxon>Bacteroidota</taxon>
        <taxon>Sphingobacteriia</taxon>
        <taxon>Sphingobacteriales</taxon>
        <taxon>Sphingobacteriaceae</taxon>
        <taxon>Hufsiella</taxon>
    </lineage>
</organism>
<keyword evidence="7" id="KW-1185">Reference proteome</keyword>
<evidence type="ECO:0000256" key="1">
    <source>
        <dbReference type="ARBA" id="ARBA00010457"/>
    </source>
</evidence>
<comment type="similarity">
    <text evidence="1 2">Belongs to the Cu-Zn superoxide dismutase family.</text>
</comment>
<keyword evidence="4" id="KW-0732">Signal</keyword>
<dbReference type="GO" id="GO:0005507">
    <property type="term" value="F:copper ion binding"/>
    <property type="evidence" value="ECO:0007669"/>
    <property type="project" value="InterPro"/>
</dbReference>
<evidence type="ECO:0000313" key="6">
    <source>
        <dbReference type="EMBL" id="MXV16228.1"/>
    </source>
</evidence>
<dbReference type="PROSITE" id="PS00332">
    <property type="entry name" value="SOD_CU_ZN_2"/>
    <property type="match status" value="1"/>
</dbReference>
<dbReference type="PANTHER" id="PTHR10003">
    <property type="entry name" value="SUPEROXIDE DISMUTASE CU-ZN -RELATED"/>
    <property type="match status" value="1"/>
</dbReference>
<dbReference type="InterPro" id="IPR018152">
    <property type="entry name" value="SOD_Cu/Zn_BS"/>
</dbReference>
<feature type="region of interest" description="Disordered" evidence="3">
    <location>
        <begin position="180"/>
        <end position="199"/>
    </location>
</feature>
<dbReference type="InterPro" id="IPR036423">
    <property type="entry name" value="SOD-like_Cu/Zn_dom_sf"/>
</dbReference>
<evidence type="ECO:0000259" key="5">
    <source>
        <dbReference type="Pfam" id="PF00080"/>
    </source>
</evidence>
<evidence type="ECO:0000256" key="2">
    <source>
        <dbReference type="RuleBase" id="RU000393"/>
    </source>
</evidence>
<dbReference type="Gene3D" id="2.60.40.200">
    <property type="entry name" value="Superoxide dismutase, copper/zinc binding domain"/>
    <property type="match status" value="1"/>
</dbReference>
<dbReference type="Proteomes" id="UP000451233">
    <property type="component" value="Unassembled WGS sequence"/>
</dbReference>
<dbReference type="EC" id="1.15.1.1" evidence="2"/>
<dbReference type="GO" id="GO:0004784">
    <property type="term" value="F:superoxide dismutase activity"/>
    <property type="evidence" value="ECO:0007669"/>
    <property type="project" value="UniProtKB-EC"/>
</dbReference>
<feature type="domain" description="Superoxide dismutase copper/zinc binding" evidence="5">
    <location>
        <begin position="63"/>
        <end position="195"/>
    </location>
</feature>